<dbReference type="AlphaFoldDB" id="A0A1B1DX64"/>
<dbReference type="Proteomes" id="UP000092716">
    <property type="component" value="Chromosome 7"/>
</dbReference>
<keyword evidence="3" id="KW-1185">Reference proteome</keyword>
<feature type="region of interest" description="Disordered" evidence="1">
    <location>
        <begin position="342"/>
        <end position="367"/>
    </location>
</feature>
<feature type="compositionally biased region" description="Polar residues" evidence="1">
    <location>
        <begin position="342"/>
        <end position="357"/>
    </location>
</feature>
<feature type="region of interest" description="Disordered" evidence="1">
    <location>
        <begin position="169"/>
        <end position="242"/>
    </location>
</feature>
<evidence type="ECO:0000313" key="3">
    <source>
        <dbReference type="Proteomes" id="UP000092716"/>
    </source>
</evidence>
<dbReference type="EMBL" id="CP016245">
    <property type="protein sequence ID" value="ANQ07373.1"/>
    <property type="molecule type" value="Genomic_DNA"/>
</dbReference>
<feature type="region of interest" description="Disordered" evidence="1">
    <location>
        <begin position="407"/>
        <end position="431"/>
    </location>
</feature>
<proteinExistence type="predicted"/>
<gene>
    <name evidence="2" type="ORF">PCOAH_00016760</name>
</gene>
<accession>A0A1B1DX64</accession>
<feature type="compositionally biased region" description="Polar residues" evidence="1">
    <location>
        <begin position="203"/>
        <end position="216"/>
    </location>
</feature>
<sequence>MGTSDLNFYINKHRKAYEERLKREQQNLQGKTSEGGVEKVARSEVAKGDATEQSNETDNRNKNLKEGDSQNASQSDATRNSTRDENINQVDADYLFALKLNEALNGHAEPTSVANEKNLSSVERNEDADPNECGGDDVRKPDNSYVECLLGDNNYMPFCVNYNVGRGDSTNQNSLSPSGRNRRSGHHVDHEGGGHMYGPYNLRSRNNRMNGFQSSNNRDRRYSPRLNSPHEPINISLSSDDEEEVQVNNEIAKSYFSKDDGVRRSSEVFYVPEENLSLTPRQSKPSGQSNLGRPFSTRWEDSKGEVTTVEGGKPNLCIQACGGKGGENIPRMMERGNNFSFQSVDAQGGENSPTGRYSDSGVGSEAPKCTVEKSIHGLCDVYNDHFGFTNRGTYRFVRSAAAEVGHPLGEGGNPNGNNPVRSNYVDSSAREDYSQEGRYYVHYEPMNPSGTEKEKNKPMFEGAYDVDSYGDDGVDNGSRFLPRGKYRNGGGGGRAKNAEGEYYKEYVHDGSDVIPLEGEDLIGGDTPSPYKGRAKKSRRKVKDLTQVERIHNDEGFSPQIVQLDGAPKMTYTLRSSGKKPTNEKIEDPYCCKGEGHEVQNGRGVEGGPEDDPFIFRTDLGRRNDPNMGVCNSGGYPKRSGVTYADMGRDIMQSESSPFNMLHFEKGNPVEQSVNDYSVNNVLMQMDDNARVLAEMASKCAPLEKGSRLPFESLHRGAIEQEGSPHSRTNEPPELFTGRDFTLNHCQDGISLNTFNRPEGGLRNYVEEGKWCGAPLDRSSALRGAHFTGEVPSSSRMVEEPLCGEAAPHSEFLLVNEYGASNYKVVPINGGGNLQGSPEEKRKKEGHYRYVNNDRTLNRFNGKSPLGGPTPDVYVIDEGTTFGEPHSTYEQNVQQHHMGGYLPAGIFNQNAQQVGYRKRENAGSVKAEGTQMEQEQVQEGSVVNSLQGDAYANRDVSDQSYGRGMDDNTTSAMDQCDQESGNSEDLNVQQAIINSLIDF</sequence>
<feature type="compositionally biased region" description="Basic and acidic residues" evidence="1">
    <location>
        <begin position="36"/>
        <end position="50"/>
    </location>
</feature>
<feature type="compositionally biased region" description="Basic and acidic residues" evidence="1">
    <location>
        <begin position="57"/>
        <end position="68"/>
    </location>
</feature>
<feature type="region of interest" description="Disordered" evidence="1">
    <location>
        <begin position="109"/>
        <end position="141"/>
    </location>
</feature>
<evidence type="ECO:0000256" key="1">
    <source>
        <dbReference type="SAM" id="MobiDB-lite"/>
    </source>
</evidence>
<dbReference type="KEGG" id="pcot:PCOAH_00016760"/>
<feature type="region of interest" description="Disordered" evidence="1">
    <location>
        <begin position="22"/>
        <end position="86"/>
    </location>
</feature>
<protein>
    <submittedName>
        <fullName evidence="2">Uncharacterized protein</fullName>
    </submittedName>
</protein>
<dbReference type="GeneID" id="30908402"/>
<feature type="region of interest" description="Disordered" evidence="1">
    <location>
        <begin position="278"/>
        <end position="298"/>
    </location>
</feature>
<feature type="compositionally biased region" description="Polar residues" evidence="1">
    <location>
        <begin position="69"/>
        <end position="80"/>
    </location>
</feature>
<feature type="compositionally biased region" description="Polar residues" evidence="1">
    <location>
        <begin position="112"/>
        <end position="122"/>
    </location>
</feature>
<dbReference type="VEuPathDB" id="PlasmoDB:PCOAH_00016760"/>
<feature type="region of interest" description="Disordered" evidence="1">
    <location>
        <begin position="573"/>
        <end position="610"/>
    </location>
</feature>
<name>A0A1B1DX64_9APIC</name>
<organism evidence="2 3">
    <name type="scientific">Plasmodium coatneyi</name>
    <dbReference type="NCBI Taxonomy" id="208452"/>
    <lineage>
        <taxon>Eukaryota</taxon>
        <taxon>Sar</taxon>
        <taxon>Alveolata</taxon>
        <taxon>Apicomplexa</taxon>
        <taxon>Aconoidasida</taxon>
        <taxon>Haemosporida</taxon>
        <taxon>Plasmodiidae</taxon>
        <taxon>Plasmodium</taxon>
    </lineage>
</organism>
<feature type="compositionally biased region" description="Polar residues" evidence="1">
    <location>
        <begin position="966"/>
        <end position="983"/>
    </location>
</feature>
<feature type="compositionally biased region" description="Basic and acidic residues" evidence="1">
    <location>
        <begin position="580"/>
        <end position="599"/>
    </location>
</feature>
<feature type="region of interest" description="Disordered" evidence="1">
    <location>
        <begin position="955"/>
        <end position="983"/>
    </location>
</feature>
<reference evidence="3" key="1">
    <citation type="submission" date="2016-06" db="EMBL/GenBank/DDBJ databases">
        <title>First high quality genome sequence of Plasmodium coatneyi using continuous long reads from single molecule, real-time sequencing.</title>
        <authorList>
            <person name="Chien J.-T."/>
            <person name="Pakala S.B."/>
            <person name="Geraldo J.A."/>
            <person name="Lapp S.A."/>
            <person name="Barnwell J.W."/>
            <person name="Kissinger J.C."/>
            <person name="Galinski M.R."/>
            <person name="Humphrey J.C."/>
        </authorList>
    </citation>
    <scope>NUCLEOTIDE SEQUENCE [LARGE SCALE GENOMIC DNA]</scope>
    <source>
        <strain evidence="3">Hackeri</strain>
    </source>
</reference>
<feature type="compositionally biased region" description="Polar residues" evidence="1">
    <location>
        <begin position="169"/>
        <end position="179"/>
    </location>
</feature>
<evidence type="ECO:0000313" key="2">
    <source>
        <dbReference type="EMBL" id="ANQ07373.1"/>
    </source>
</evidence>
<feature type="region of interest" description="Disordered" evidence="1">
    <location>
        <begin position="520"/>
        <end position="540"/>
    </location>
</feature>
<feature type="compositionally biased region" description="Polar residues" evidence="1">
    <location>
        <begin position="278"/>
        <end position="291"/>
    </location>
</feature>
<dbReference type="RefSeq" id="XP_019914068.1">
    <property type="nucleotide sequence ID" value="XM_020058485.1"/>
</dbReference>
<dbReference type="OrthoDB" id="378840at2759"/>